<evidence type="ECO:0000259" key="5">
    <source>
        <dbReference type="PROSITE" id="PS51352"/>
    </source>
</evidence>
<comment type="subcellular location">
    <subcellularLocation>
        <location evidence="1">Cell envelope</location>
    </subcellularLocation>
</comment>
<feature type="domain" description="Thioredoxin" evidence="5">
    <location>
        <begin position="339"/>
        <end position="484"/>
    </location>
</feature>
<accession>A0A1Z8BGG5</accession>
<dbReference type="GO" id="GO:0030313">
    <property type="term" value="C:cell envelope"/>
    <property type="evidence" value="ECO:0007669"/>
    <property type="project" value="UniProtKB-SubCell"/>
</dbReference>
<dbReference type="InterPro" id="IPR013766">
    <property type="entry name" value="Thioredoxin_domain"/>
</dbReference>
<dbReference type="SUPFAM" id="SSF52833">
    <property type="entry name" value="Thioredoxin-like"/>
    <property type="match status" value="1"/>
</dbReference>
<proteinExistence type="predicted"/>
<gene>
    <name evidence="6" type="ORF">A9Q93_00250</name>
</gene>
<protein>
    <recommendedName>
        <fullName evidence="5">Thioredoxin domain-containing protein</fullName>
    </recommendedName>
</protein>
<dbReference type="InterPro" id="IPR050553">
    <property type="entry name" value="Thioredoxin_ResA/DsbE_sf"/>
</dbReference>
<dbReference type="PANTHER" id="PTHR42852">
    <property type="entry name" value="THIOL:DISULFIDE INTERCHANGE PROTEIN DSBE"/>
    <property type="match status" value="1"/>
</dbReference>
<comment type="caution">
    <text evidence="6">The sequence shown here is derived from an EMBL/GenBank/DDBJ whole genome shotgun (WGS) entry which is preliminary data.</text>
</comment>
<dbReference type="Proteomes" id="UP000196102">
    <property type="component" value="Unassembled WGS sequence"/>
</dbReference>
<keyword evidence="2" id="KW-0201">Cytochrome c-type biogenesis</keyword>
<keyword evidence="4" id="KW-0676">Redox-active center</keyword>
<dbReference type="PANTHER" id="PTHR42852:SF6">
    <property type="entry name" value="THIOL:DISULFIDE INTERCHANGE PROTEIN DSBE"/>
    <property type="match status" value="1"/>
</dbReference>
<evidence type="ECO:0000256" key="2">
    <source>
        <dbReference type="ARBA" id="ARBA00022748"/>
    </source>
</evidence>
<dbReference type="EMBL" id="MAAX01000007">
    <property type="protein sequence ID" value="OUS21658.1"/>
    <property type="molecule type" value="Genomic_DNA"/>
</dbReference>
<dbReference type="InterPro" id="IPR012336">
    <property type="entry name" value="Thioredoxin-like_fold"/>
</dbReference>
<dbReference type="PROSITE" id="PS51257">
    <property type="entry name" value="PROKAR_LIPOPROTEIN"/>
    <property type="match status" value="1"/>
</dbReference>
<evidence type="ECO:0000256" key="3">
    <source>
        <dbReference type="ARBA" id="ARBA00023157"/>
    </source>
</evidence>
<dbReference type="GO" id="GO:0017004">
    <property type="term" value="P:cytochrome complex assembly"/>
    <property type="evidence" value="ECO:0007669"/>
    <property type="project" value="UniProtKB-KW"/>
</dbReference>
<evidence type="ECO:0000313" key="7">
    <source>
        <dbReference type="Proteomes" id="UP000196102"/>
    </source>
</evidence>
<organism evidence="6 7">
    <name type="scientific">Nonlabens dokdonensis</name>
    <dbReference type="NCBI Taxonomy" id="328515"/>
    <lineage>
        <taxon>Bacteria</taxon>
        <taxon>Pseudomonadati</taxon>
        <taxon>Bacteroidota</taxon>
        <taxon>Flavobacteriia</taxon>
        <taxon>Flavobacteriales</taxon>
        <taxon>Flavobacteriaceae</taxon>
        <taxon>Nonlabens</taxon>
    </lineage>
</organism>
<dbReference type="PROSITE" id="PS51352">
    <property type="entry name" value="THIOREDOXIN_2"/>
    <property type="match status" value="1"/>
</dbReference>
<dbReference type="Gene3D" id="3.40.30.10">
    <property type="entry name" value="Glutaredoxin"/>
    <property type="match status" value="1"/>
</dbReference>
<reference evidence="7" key="1">
    <citation type="journal article" date="2017" name="Proc. Natl. Acad. Sci. U.S.A.">
        <title>Simulation of Deepwater Horizon oil plume reveals substrate specialization within a complex community of hydrocarbon-degraders.</title>
        <authorList>
            <person name="Hu P."/>
            <person name="Dubinsky E.A."/>
            <person name="Probst A.J."/>
            <person name="Wang J."/>
            <person name="Sieber C.M.K."/>
            <person name="Tom L.M."/>
            <person name="Gardinali P."/>
            <person name="Banfield J.F."/>
            <person name="Atlas R.M."/>
            <person name="Andersen G.L."/>
        </authorList>
    </citation>
    <scope>NUCLEOTIDE SEQUENCE [LARGE SCALE GENOMIC DNA]</scope>
</reference>
<evidence type="ECO:0000256" key="1">
    <source>
        <dbReference type="ARBA" id="ARBA00004196"/>
    </source>
</evidence>
<dbReference type="Pfam" id="PF13905">
    <property type="entry name" value="Thioredoxin_8"/>
    <property type="match status" value="1"/>
</dbReference>
<evidence type="ECO:0000256" key="4">
    <source>
        <dbReference type="ARBA" id="ARBA00023284"/>
    </source>
</evidence>
<name>A0A1Z8BGG5_9FLAO</name>
<keyword evidence="3" id="KW-1015">Disulfide bond</keyword>
<dbReference type="InterPro" id="IPR036249">
    <property type="entry name" value="Thioredoxin-like_sf"/>
</dbReference>
<sequence>MKYTIVLLVLVFVLGSCSENEILTAKETYIKGNVQVTDSLELDKITLYGYDIFEKQSIQKDIAINENGDFETVIDLKYASEFTLYGINSFSILAVPGDTITANFLESRKAADFEDNLQFTGRTATTQESLQDYLNNNPVNTDDFFVNDSNKNYKDLEEYLGNQKDALKKHYKKFQDDPSINKYLRDYINADEKYALHNIKMEYAAFARYYGKELPAINGDYYSSINNLPRLDREDLVNSSTISNLLHHHYTFAYQEIEKKSPEATSSEIDQVIIENALDKDTFLNQHTIAMLVMDDLKNHSLQLYEKNSERLKPYFENSTLGISLQERYEEERKLLDNPDLPKETELLTFKTDDPSKYLDEIISNANGKIIYIDNWATWCSPCKAEFKEASPALHEKFKEDVEFIYLCHASDKKAYLPSISQYQIKGKHYFLNDEEGAIIQDQIHLEGFPTYTIIDKNGDQVLSDYIHRPSYRKTTDILKNLIQGNEVNLNDESK</sequence>
<dbReference type="AlphaFoldDB" id="A0A1Z8BGG5"/>
<dbReference type="RefSeq" id="WP_303685361.1">
    <property type="nucleotide sequence ID" value="NZ_CAJXYO010000039.1"/>
</dbReference>
<evidence type="ECO:0000313" key="6">
    <source>
        <dbReference type="EMBL" id="OUS21658.1"/>
    </source>
</evidence>